<protein>
    <submittedName>
        <fullName evidence="2">Uncharacterized protein</fullName>
    </submittedName>
</protein>
<organism evidence="2 3">
    <name type="scientific">Niastella populi</name>
    <dbReference type="NCBI Taxonomy" id="550983"/>
    <lineage>
        <taxon>Bacteria</taxon>
        <taxon>Pseudomonadati</taxon>
        <taxon>Bacteroidota</taxon>
        <taxon>Chitinophagia</taxon>
        <taxon>Chitinophagales</taxon>
        <taxon>Chitinophagaceae</taxon>
        <taxon>Niastella</taxon>
    </lineage>
</organism>
<evidence type="ECO:0000256" key="1">
    <source>
        <dbReference type="SAM" id="SignalP"/>
    </source>
</evidence>
<dbReference type="Proteomes" id="UP000192276">
    <property type="component" value="Unassembled WGS sequence"/>
</dbReference>
<dbReference type="RefSeq" id="WP_081160559.1">
    <property type="nucleotide sequence ID" value="NZ_LWBP01000002.1"/>
</dbReference>
<reference evidence="3" key="1">
    <citation type="submission" date="2016-04" db="EMBL/GenBank/DDBJ databases">
        <authorList>
            <person name="Chen L."/>
            <person name="Zhuang W."/>
            <person name="Wang G."/>
        </authorList>
    </citation>
    <scope>NUCLEOTIDE SEQUENCE [LARGE SCALE GENOMIC DNA]</scope>
    <source>
        <strain evidence="3">208</strain>
    </source>
</reference>
<keyword evidence="3" id="KW-1185">Reference proteome</keyword>
<evidence type="ECO:0000313" key="2">
    <source>
        <dbReference type="EMBL" id="OQP68092.1"/>
    </source>
</evidence>
<feature type="chain" id="PRO_5013026153" evidence="1">
    <location>
        <begin position="22"/>
        <end position="237"/>
    </location>
</feature>
<dbReference type="AlphaFoldDB" id="A0A1V9GC10"/>
<sequence>MTHKIFPTTLLFLFLFSFSKAQNCDPWIIQAYKQLYQRNPSADECNIKNYNNGSWNNYNELVGYIKTYKSKKPASMPALTGDPWIFQIYKQLYNRQPNAWELNIKNYNNGSWRNYDELKKYISEFQNSLSKQNLQIKTGPWNNNNVLVGFFINGKQVAVNVVSAGGGNVVSAGGANVVSAGGGNVVSAGGANVVAAGGGNIVVNTSMAGVNFGGRYSVQSAGTTVVATSGSGALIIK</sequence>
<dbReference type="EMBL" id="LWBP01000002">
    <property type="protein sequence ID" value="OQP68092.1"/>
    <property type="molecule type" value="Genomic_DNA"/>
</dbReference>
<accession>A0A1V9GC10</accession>
<dbReference type="OrthoDB" id="1496332at2"/>
<feature type="signal peptide" evidence="1">
    <location>
        <begin position="1"/>
        <end position="21"/>
    </location>
</feature>
<evidence type="ECO:0000313" key="3">
    <source>
        <dbReference type="Proteomes" id="UP000192276"/>
    </source>
</evidence>
<comment type="caution">
    <text evidence="2">The sequence shown here is derived from an EMBL/GenBank/DDBJ whole genome shotgun (WGS) entry which is preliminary data.</text>
</comment>
<proteinExistence type="predicted"/>
<name>A0A1V9GC10_9BACT</name>
<keyword evidence="1" id="KW-0732">Signal</keyword>
<gene>
    <name evidence="2" type="ORF">A4R26_11445</name>
</gene>